<dbReference type="Proteomes" id="UP000067626">
    <property type="component" value="Chromosome"/>
</dbReference>
<evidence type="ECO:0000313" key="3">
    <source>
        <dbReference type="EMBL" id="AKT35925.1"/>
    </source>
</evidence>
<gene>
    <name evidence="3" type="ORF">CMC5_000360</name>
</gene>
<dbReference type="SUPFAM" id="SSF56925">
    <property type="entry name" value="OMPA-like"/>
    <property type="match status" value="1"/>
</dbReference>
<evidence type="ECO:0000256" key="1">
    <source>
        <dbReference type="SAM" id="MobiDB-lite"/>
    </source>
</evidence>
<name>A0A0K1E4W8_CHOCO</name>
<dbReference type="EMBL" id="CP012159">
    <property type="protein sequence ID" value="AKT35925.1"/>
    <property type="molecule type" value="Genomic_DNA"/>
</dbReference>
<dbReference type="InterPro" id="IPR011250">
    <property type="entry name" value="OMP/PagP_B-barrel"/>
</dbReference>
<dbReference type="OrthoDB" id="5522008at2"/>
<sequence length="322" mass="34862">MRRCLIHALPAVALLTSVPALAQDQDCPQGAWFCEQVPEEDLPEADAVPPEEEPEAAPPPQRREHHERRERRGPRPRAARPAAPPPVVVYQPPSDGQTPQVVIVTPGGQPPPQVVVRTVPGVPPAPPPPPPRRKWRSEWGFNLRLQGASFGSTRGAAEDAAMGGAGLSLRYRPVPAFAIDLGVDVLGGIDYHGFKRAEIPISLSGMVFVNPRSRVQFYFMGGMHASYAQVERTAIITSDTPGVPSTVSTFTQEYDYFGGHGGIGLEFRVSRHVALNIDGLGFIRSRTDDQAASNPEFYDPATGRTTNTSGGGLFRGGISFYW</sequence>
<evidence type="ECO:0008006" key="5">
    <source>
        <dbReference type="Google" id="ProtNLM"/>
    </source>
</evidence>
<keyword evidence="4" id="KW-1185">Reference proteome</keyword>
<dbReference type="RefSeq" id="WP_156337977.1">
    <property type="nucleotide sequence ID" value="NZ_CP012159.1"/>
</dbReference>
<proteinExistence type="predicted"/>
<evidence type="ECO:0000256" key="2">
    <source>
        <dbReference type="SAM" id="SignalP"/>
    </source>
</evidence>
<dbReference type="KEGG" id="ccro:CMC5_000360"/>
<feature type="signal peptide" evidence="2">
    <location>
        <begin position="1"/>
        <end position="22"/>
    </location>
</feature>
<evidence type="ECO:0000313" key="4">
    <source>
        <dbReference type="Proteomes" id="UP000067626"/>
    </source>
</evidence>
<organism evidence="3 4">
    <name type="scientific">Chondromyces crocatus</name>
    <dbReference type="NCBI Taxonomy" id="52"/>
    <lineage>
        <taxon>Bacteria</taxon>
        <taxon>Pseudomonadati</taxon>
        <taxon>Myxococcota</taxon>
        <taxon>Polyangia</taxon>
        <taxon>Polyangiales</taxon>
        <taxon>Polyangiaceae</taxon>
        <taxon>Chondromyces</taxon>
    </lineage>
</organism>
<keyword evidence="2" id="KW-0732">Signal</keyword>
<feature type="compositionally biased region" description="Acidic residues" evidence="1">
    <location>
        <begin position="38"/>
        <end position="55"/>
    </location>
</feature>
<accession>A0A0K1E4W8</accession>
<dbReference type="Gene3D" id="2.40.160.20">
    <property type="match status" value="1"/>
</dbReference>
<feature type="region of interest" description="Disordered" evidence="1">
    <location>
        <begin position="38"/>
        <end position="95"/>
    </location>
</feature>
<protein>
    <recommendedName>
        <fullName evidence="5">Outer membrane protein beta-barrel domain-containing protein</fullName>
    </recommendedName>
</protein>
<feature type="compositionally biased region" description="Basic residues" evidence="1">
    <location>
        <begin position="63"/>
        <end position="78"/>
    </location>
</feature>
<dbReference type="AlphaFoldDB" id="A0A0K1E4W8"/>
<reference evidence="3 4" key="1">
    <citation type="submission" date="2015-07" db="EMBL/GenBank/DDBJ databases">
        <title>Genome analysis of myxobacterium Chondromyces crocatus Cm c5 reveals a high potential for natural compound synthesis and the genetic basis for the loss of fruiting body formation.</title>
        <authorList>
            <person name="Zaburannyi N."/>
            <person name="Bunk B."/>
            <person name="Maier J."/>
            <person name="Overmann J."/>
            <person name="Mueller R."/>
        </authorList>
    </citation>
    <scope>NUCLEOTIDE SEQUENCE [LARGE SCALE GENOMIC DNA]</scope>
    <source>
        <strain evidence="3 4">Cm c5</strain>
    </source>
</reference>
<feature type="chain" id="PRO_5005458898" description="Outer membrane protein beta-barrel domain-containing protein" evidence="2">
    <location>
        <begin position="23"/>
        <end position="322"/>
    </location>
</feature>